<proteinExistence type="predicted"/>
<evidence type="ECO:0000313" key="2">
    <source>
        <dbReference type="Proteomes" id="UP000184212"/>
    </source>
</evidence>
<dbReference type="Proteomes" id="UP000184212">
    <property type="component" value="Unassembled WGS sequence"/>
</dbReference>
<dbReference type="RefSeq" id="WP_160143602.1">
    <property type="nucleotide sequence ID" value="NZ_FQWQ01000006.1"/>
</dbReference>
<sequence length="57" mass="6838">MRRLFRKGERVRSKIDGKVVEVLKYIKNNFVEVKWFDLEAKEVRTNKIKEDKLSKAA</sequence>
<accession>A0A1M5XFU6</accession>
<dbReference type="EMBL" id="FQWQ01000006">
    <property type="protein sequence ID" value="SHH98609.1"/>
    <property type="molecule type" value="Genomic_DNA"/>
</dbReference>
<keyword evidence="2" id="KW-1185">Reference proteome</keyword>
<protein>
    <submittedName>
        <fullName evidence="1">Uncharacterized protein</fullName>
    </submittedName>
</protein>
<dbReference type="STRING" id="947013.SAMN04488109_6496"/>
<name>A0A1M5XFU6_9BACT</name>
<reference evidence="1 2" key="1">
    <citation type="submission" date="2016-11" db="EMBL/GenBank/DDBJ databases">
        <authorList>
            <person name="Jaros S."/>
            <person name="Januszkiewicz K."/>
            <person name="Wedrychowicz H."/>
        </authorList>
    </citation>
    <scope>NUCLEOTIDE SEQUENCE [LARGE SCALE GENOMIC DNA]</scope>
    <source>
        <strain evidence="1 2">DSM 24574</strain>
    </source>
</reference>
<dbReference type="AlphaFoldDB" id="A0A1M5XFU6"/>
<organism evidence="1 2">
    <name type="scientific">Chryseolinea serpens</name>
    <dbReference type="NCBI Taxonomy" id="947013"/>
    <lineage>
        <taxon>Bacteria</taxon>
        <taxon>Pseudomonadati</taxon>
        <taxon>Bacteroidota</taxon>
        <taxon>Cytophagia</taxon>
        <taxon>Cytophagales</taxon>
        <taxon>Fulvivirgaceae</taxon>
        <taxon>Chryseolinea</taxon>
    </lineage>
</organism>
<evidence type="ECO:0000313" key="1">
    <source>
        <dbReference type="EMBL" id="SHH98609.1"/>
    </source>
</evidence>
<gene>
    <name evidence="1" type="ORF">SAMN04488109_6496</name>
</gene>